<comment type="caution">
    <text evidence="2">The sequence shown here is derived from an EMBL/GenBank/DDBJ whole genome shotgun (WGS) entry which is preliminary data.</text>
</comment>
<dbReference type="EMBL" id="JBBWWQ010000008">
    <property type="protein sequence ID" value="KAK8941419.1"/>
    <property type="molecule type" value="Genomic_DNA"/>
</dbReference>
<dbReference type="AlphaFoldDB" id="A0AAP0BJB7"/>
<evidence type="ECO:0000313" key="2">
    <source>
        <dbReference type="EMBL" id="KAK8941419.1"/>
    </source>
</evidence>
<protein>
    <submittedName>
        <fullName evidence="2">Uncharacterized protein</fullName>
    </submittedName>
</protein>
<feature type="compositionally biased region" description="Basic residues" evidence="1">
    <location>
        <begin position="31"/>
        <end position="43"/>
    </location>
</feature>
<feature type="compositionally biased region" description="Basic residues" evidence="1">
    <location>
        <begin position="66"/>
        <end position="80"/>
    </location>
</feature>
<sequence length="80" mass="9605">MSTKNPSWPQTPIAFACFRSATCISGRCKRRPKHPFGRWRRSIPRSSSLEPNPHLRRTPLRDPRPRLLRRLRRHRAREPR</sequence>
<evidence type="ECO:0000313" key="3">
    <source>
        <dbReference type="Proteomes" id="UP001418222"/>
    </source>
</evidence>
<gene>
    <name evidence="2" type="ORF">KSP39_PZI010570</name>
</gene>
<dbReference type="PROSITE" id="PS51257">
    <property type="entry name" value="PROKAR_LIPOPROTEIN"/>
    <property type="match status" value="1"/>
</dbReference>
<dbReference type="Proteomes" id="UP001418222">
    <property type="component" value="Unassembled WGS sequence"/>
</dbReference>
<name>A0AAP0BJB7_9ASPA</name>
<proteinExistence type="predicted"/>
<evidence type="ECO:0000256" key="1">
    <source>
        <dbReference type="SAM" id="MobiDB-lite"/>
    </source>
</evidence>
<organism evidence="2 3">
    <name type="scientific">Platanthera zijinensis</name>
    <dbReference type="NCBI Taxonomy" id="2320716"/>
    <lineage>
        <taxon>Eukaryota</taxon>
        <taxon>Viridiplantae</taxon>
        <taxon>Streptophyta</taxon>
        <taxon>Embryophyta</taxon>
        <taxon>Tracheophyta</taxon>
        <taxon>Spermatophyta</taxon>
        <taxon>Magnoliopsida</taxon>
        <taxon>Liliopsida</taxon>
        <taxon>Asparagales</taxon>
        <taxon>Orchidaceae</taxon>
        <taxon>Orchidoideae</taxon>
        <taxon>Orchideae</taxon>
        <taxon>Orchidinae</taxon>
        <taxon>Platanthera</taxon>
    </lineage>
</organism>
<accession>A0AAP0BJB7</accession>
<reference evidence="2 3" key="1">
    <citation type="journal article" date="2022" name="Nat. Plants">
        <title>Genomes of leafy and leafless Platanthera orchids illuminate the evolution of mycoheterotrophy.</title>
        <authorList>
            <person name="Li M.H."/>
            <person name="Liu K.W."/>
            <person name="Li Z."/>
            <person name="Lu H.C."/>
            <person name="Ye Q.L."/>
            <person name="Zhang D."/>
            <person name="Wang J.Y."/>
            <person name="Li Y.F."/>
            <person name="Zhong Z.M."/>
            <person name="Liu X."/>
            <person name="Yu X."/>
            <person name="Liu D.K."/>
            <person name="Tu X.D."/>
            <person name="Liu B."/>
            <person name="Hao Y."/>
            <person name="Liao X.Y."/>
            <person name="Jiang Y.T."/>
            <person name="Sun W.H."/>
            <person name="Chen J."/>
            <person name="Chen Y.Q."/>
            <person name="Ai Y."/>
            <person name="Zhai J.W."/>
            <person name="Wu S.S."/>
            <person name="Zhou Z."/>
            <person name="Hsiao Y.Y."/>
            <person name="Wu W.L."/>
            <person name="Chen Y.Y."/>
            <person name="Lin Y.F."/>
            <person name="Hsu J.L."/>
            <person name="Li C.Y."/>
            <person name="Wang Z.W."/>
            <person name="Zhao X."/>
            <person name="Zhong W.Y."/>
            <person name="Ma X.K."/>
            <person name="Ma L."/>
            <person name="Huang J."/>
            <person name="Chen G.Z."/>
            <person name="Huang M.Z."/>
            <person name="Huang L."/>
            <person name="Peng D.H."/>
            <person name="Luo Y.B."/>
            <person name="Zou S.Q."/>
            <person name="Chen S.P."/>
            <person name="Lan S."/>
            <person name="Tsai W.C."/>
            <person name="Van de Peer Y."/>
            <person name="Liu Z.J."/>
        </authorList>
    </citation>
    <scope>NUCLEOTIDE SEQUENCE [LARGE SCALE GENOMIC DNA]</scope>
    <source>
        <strain evidence="2">Lor287</strain>
    </source>
</reference>
<keyword evidence="3" id="KW-1185">Reference proteome</keyword>
<feature type="region of interest" description="Disordered" evidence="1">
    <location>
        <begin position="31"/>
        <end position="80"/>
    </location>
</feature>